<feature type="domain" description="OmpA-like" evidence="6">
    <location>
        <begin position="205"/>
        <end position="320"/>
    </location>
</feature>
<reference evidence="8" key="1">
    <citation type="journal article" date="2019" name="Int. J. Syst. Evol. Microbiol.">
        <title>The Global Catalogue of Microorganisms (GCM) 10K type strain sequencing project: providing services to taxonomists for standard genome sequencing and annotation.</title>
        <authorList>
            <consortium name="The Broad Institute Genomics Platform"/>
            <consortium name="The Broad Institute Genome Sequencing Center for Infectious Disease"/>
            <person name="Wu L."/>
            <person name="Ma J."/>
        </authorList>
    </citation>
    <scope>NUCLEOTIDE SEQUENCE [LARGE SCALE GENOMIC DNA]</scope>
    <source>
        <strain evidence="8">CGMCC 1.13666</strain>
    </source>
</reference>
<keyword evidence="3" id="KW-0998">Cell outer membrane</keyword>
<keyword evidence="5" id="KW-0732">Signal</keyword>
<comment type="subcellular location">
    <subcellularLocation>
        <location evidence="1">Cell outer membrane</location>
    </subcellularLocation>
</comment>
<evidence type="ECO:0000259" key="6">
    <source>
        <dbReference type="PROSITE" id="PS51123"/>
    </source>
</evidence>
<dbReference type="Gene3D" id="3.30.1330.60">
    <property type="entry name" value="OmpA-like domain"/>
    <property type="match status" value="1"/>
</dbReference>
<feature type="signal peptide" evidence="5">
    <location>
        <begin position="1"/>
        <end position="22"/>
    </location>
</feature>
<dbReference type="PANTHER" id="PTHR30329">
    <property type="entry name" value="STATOR ELEMENT OF FLAGELLAR MOTOR COMPLEX"/>
    <property type="match status" value="1"/>
</dbReference>
<feature type="chain" id="PRO_5045418232" evidence="5">
    <location>
        <begin position="23"/>
        <end position="320"/>
    </location>
</feature>
<evidence type="ECO:0000256" key="4">
    <source>
        <dbReference type="PROSITE-ProRule" id="PRU00473"/>
    </source>
</evidence>
<dbReference type="RefSeq" id="WP_346061574.1">
    <property type="nucleotide sequence ID" value="NZ_BAAADR010000004.1"/>
</dbReference>
<dbReference type="SUPFAM" id="SSF103088">
    <property type="entry name" value="OmpA-like"/>
    <property type="match status" value="1"/>
</dbReference>
<dbReference type="PRINTS" id="PR01021">
    <property type="entry name" value="OMPADOMAIN"/>
</dbReference>
<dbReference type="Pfam" id="PF16234">
    <property type="entry name" value="DUF4892"/>
    <property type="match status" value="1"/>
</dbReference>
<comment type="caution">
    <text evidence="7">The sequence shown here is derived from an EMBL/GenBank/DDBJ whole genome shotgun (WGS) entry which is preliminary data.</text>
</comment>
<dbReference type="CDD" id="cd07185">
    <property type="entry name" value="OmpA_C-like"/>
    <property type="match status" value="1"/>
</dbReference>
<keyword evidence="2 4" id="KW-0472">Membrane</keyword>
<dbReference type="InterPro" id="IPR006665">
    <property type="entry name" value="OmpA-like"/>
</dbReference>
<dbReference type="InterPro" id="IPR032608">
    <property type="entry name" value="DUF4892"/>
</dbReference>
<dbReference type="InterPro" id="IPR036737">
    <property type="entry name" value="OmpA-like_sf"/>
</dbReference>
<evidence type="ECO:0000313" key="7">
    <source>
        <dbReference type="EMBL" id="MFC7088294.1"/>
    </source>
</evidence>
<dbReference type="Pfam" id="PF00691">
    <property type="entry name" value="OmpA"/>
    <property type="match status" value="1"/>
</dbReference>
<dbReference type="Proteomes" id="UP001596411">
    <property type="component" value="Unassembled WGS sequence"/>
</dbReference>
<evidence type="ECO:0000256" key="5">
    <source>
        <dbReference type="SAM" id="SignalP"/>
    </source>
</evidence>
<dbReference type="PANTHER" id="PTHR30329:SF21">
    <property type="entry name" value="LIPOPROTEIN YIAD-RELATED"/>
    <property type="match status" value="1"/>
</dbReference>
<evidence type="ECO:0000256" key="3">
    <source>
        <dbReference type="ARBA" id="ARBA00023237"/>
    </source>
</evidence>
<accession>A0ABW2EQM9</accession>
<sequence length="320" mass="35268">MRNVRFLLGSLFVVMVATAAGASETGSDHPLVGRFEDARIVDYEAMAFDEYLLLTQEVTSRAEWGDAAKAQYGLTLEGRVTRITYESPRERSTLEVMRAYREALTANDFEILFECDAAACGGRAFNHAVVPYDLTFSENHEGQRYVAARKAGPEGDVHVAIYTVKAYSVGGERNNRVYTQVDVIEQEPRETEVVVVEADEMAEQIAAEGRVALYGIYFDTDSARIQAGSRPALDEVGELLSTQSDLRLLVVGHTDNQGGFDYNIDLSQRRAAAVVEALATEYGVARDRLKPWGVGFTAPVASNATNEGRARNRRVELVPQ</sequence>
<dbReference type="EMBL" id="JBHSZP010000002">
    <property type="protein sequence ID" value="MFC7088294.1"/>
    <property type="molecule type" value="Genomic_DNA"/>
</dbReference>
<organism evidence="7 8">
    <name type="scientific">Halomonas salifodinae</name>
    <dbReference type="NCBI Taxonomy" id="438745"/>
    <lineage>
        <taxon>Bacteria</taxon>
        <taxon>Pseudomonadati</taxon>
        <taxon>Pseudomonadota</taxon>
        <taxon>Gammaproteobacteria</taxon>
        <taxon>Oceanospirillales</taxon>
        <taxon>Halomonadaceae</taxon>
        <taxon>Halomonas</taxon>
    </lineage>
</organism>
<evidence type="ECO:0000313" key="8">
    <source>
        <dbReference type="Proteomes" id="UP001596411"/>
    </source>
</evidence>
<proteinExistence type="predicted"/>
<keyword evidence="8" id="KW-1185">Reference proteome</keyword>
<dbReference type="InterPro" id="IPR006690">
    <property type="entry name" value="OMPA-like_CS"/>
</dbReference>
<dbReference type="PROSITE" id="PS51123">
    <property type="entry name" value="OMPA_2"/>
    <property type="match status" value="1"/>
</dbReference>
<dbReference type="InterPro" id="IPR050330">
    <property type="entry name" value="Bact_OuterMem_StrucFunc"/>
</dbReference>
<dbReference type="PROSITE" id="PS01068">
    <property type="entry name" value="OMPA_1"/>
    <property type="match status" value="1"/>
</dbReference>
<evidence type="ECO:0000256" key="1">
    <source>
        <dbReference type="ARBA" id="ARBA00004442"/>
    </source>
</evidence>
<dbReference type="InterPro" id="IPR006664">
    <property type="entry name" value="OMP_bac"/>
</dbReference>
<gene>
    <name evidence="7" type="ORF">ACFQH5_01865</name>
</gene>
<evidence type="ECO:0000256" key="2">
    <source>
        <dbReference type="ARBA" id="ARBA00023136"/>
    </source>
</evidence>
<name>A0ABW2EQM9_9GAMM</name>
<protein>
    <submittedName>
        <fullName evidence="7">OmpA family protein</fullName>
    </submittedName>
</protein>